<evidence type="ECO:0000313" key="2">
    <source>
        <dbReference type="EnsemblPlants" id="AET2Gv21288600.1"/>
    </source>
</evidence>
<feature type="compositionally biased region" description="Low complexity" evidence="1">
    <location>
        <begin position="59"/>
        <end position="73"/>
    </location>
</feature>
<reference evidence="3" key="1">
    <citation type="journal article" date="2014" name="Science">
        <title>Ancient hybridizations among the ancestral genomes of bread wheat.</title>
        <authorList>
            <consortium name="International Wheat Genome Sequencing Consortium,"/>
            <person name="Marcussen T."/>
            <person name="Sandve S.R."/>
            <person name="Heier L."/>
            <person name="Spannagl M."/>
            <person name="Pfeifer M."/>
            <person name="Jakobsen K.S."/>
            <person name="Wulff B.B."/>
            <person name="Steuernagel B."/>
            <person name="Mayer K.F."/>
            <person name="Olsen O.A."/>
        </authorList>
    </citation>
    <scope>NUCLEOTIDE SEQUENCE [LARGE SCALE GENOMIC DNA]</scope>
    <source>
        <strain evidence="3">cv. AL8/78</strain>
    </source>
</reference>
<dbReference type="Gramene" id="AET2Gv21288600.1">
    <property type="protein sequence ID" value="AET2Gv21288600.1"/>
    <property type="gene ID" value="AET2Gv21288600"/>
</dbReference>
<feature type="compositionally biased region" description="Low complexity" evidence="1">
    <location>
        <begin position="80"/>
        <end position="92"/>
    </location>
</feature>
<feature type="compositionally biased region" description="Basic residues" evidence="1">
    <location>
        <begin position="13"/>
        <end position="24"/>
    </location>
</feature>
<reference evidence="2" key="3">
    <citation type="journal article" date="2017" name="Nature">
        <title>Genome sequence of the progenitor of the wheat D genome Aegilops tauschii.</title>
        <authorList>
            <person name="Luo M.C."/>
            <person name="Gu Y.Q."/>
            <person name="Puiu D."/>
            <person name="Wang H."/>
            <person name="Twardziok S.O."/>
            <person name="Deal K.R."/>
            <person name="Huo N."/>
            <person name="Zhu T."/>
            <person name="Wang L."/>
            <person name="Wang Y."/>
            <person name="McGuire P.E."/>
            <person name="Liu S."/>
            <person name="Long H."/>
            <person name="Ramasamy R.K."/>
            <person name="Rodriguez J.C."/>
            <person name="Van S.L."/>
            <person name="Yuan L."/>
            <person name="Wang Z."/>
            <person name="Xia Z."/>
            <person name="Xiao L."/>
            <person name="Anderson O.D."/>
            <person name="Ouyang S."/>
            <person name="Liang Y."/>
            <person name="Zimin A.V."/>
            <person name="Pertea G."/>
            <person name="Qi P."/>
            <person name="Bennetzen J.L."/>
            <person name="Dai X."/>
            <person name="Dawson M.W."/>
            <person name="Muller H.G."/>
            <person name="Kugler K."/>
            <person name="Rivarola-Duarte L."/>
            <person name="Spannagl M."/>
            <person name="Mayer K.F.X."/>
            <person name="Lu F.H."/>
            <person name="Bevan M.W."/>
            <person name="Leroy P."/>
            <person name="Li P."/>
            <person name="You F.M."/>
            <person name="Sun Q."/>
            <person name="Liu Z."/>
            <person name="Lyons E."/>
            <person name="Wicker T."/>
            <person name="Salzberg S.L."/>
            <person name="Devos K.M."/>
            <person name="Dvorak J."/>
        </authorList>
    </citation>
    <scope>NUCLEOTIDE SEQUENCE [LARGE SCALE GENOMIC DNA]</scope>
    <source>
        <strain evidence="2">cv. AL8/78</strain>
    </source>
</reference>
<reference evidence="2" key="4">
    <citation type="submission" date="2019-03" db="UniProtKB">
        <authorList>
            <consortium name="EnsemblPlants"/>
        </authorList>
    </citation>
    <scope>IDENTIFICATION</scope>
</reference>
<dbReference type="EnsemblPlants" id="AET2Gv21288600.1">
    <property type="protein sequence ID" value="AET2Gv21288600.1"/>
    <property type="gene ID" value="AET2Gv21288600"/>
</dbReference>
<feature type="region of interest" description="Disordered" evidence="1">
    <location>
        <begin position="59"/>
        <end position="101"/>
    </location>
</feature>
<evidence type="ECO:0000313" key="3">
    <source>
        <dbReference type="Proteomes" id="UP000015105"/>
    </source>
</evidence>
<evidence type="ECO:0000256" key="1">
    <source>
        <dbReference type="SAM" id="MobiDB-lite"/>
    </source>
</evidence>
<reference evidence="2" key="5">
    <citation type="journal article" date="2021" name="G3 (Bethesda)">
        <title>Aegilops tauschii genome assembly Aet v5.0 features greater sequence contiguity and improved annotation.</title>
        <authorList>
            <person name="Wang L."/>
            <person name="Zhu T."/>
            <person name="Rodriguez J.C."/>
            <person name="Deal K.R."/>
            <person name="Dubcovsky J."/>
            <person name="McGuire P.E."/>
            <person name="Lux T."/>
            <person name="Spannagl M."/>
            <person name="Mayer K.F.X."/>
            <person name="Baldrich P."/>
            <person name="Meyers B.C."/>
            <person name="Huo N."/>
            <person name="Gu Y.Q."/>
            <person name="Zhou H."/>
            <person name="Devos K.M."/>
            <person name="Bennetzen J.L."/>
            <person name="Unver T."/>
            <person name="Budak H."/>
            <person name="Gulick P.J."/>
            <person name="Galiba G."/>
            <person name="Kalapos B."/>
            <person name="Nelson D.R."/>
            <person name="Li P."/>
            <person name="You F.M."/>
            <person name="Luo M.C."/>
            <person name="Dvorak J."/>
        </authorList>
    </citation>
    <scope>NUCLEOTIDE SEQUENCE [LARGE SCALE GENOMIC DNA]</scope>
    <source>
        <strain evidence="2">cv. AL8/78</strain>
    </source>
</reference>
<name>A0A453DKT1_AEGTS</name>
<protein>
    <submittedName>
        <fullName evidence="2">Uncharacterized protein</fullName>
    </submittedName>
</protein>
<proteinExistence type="predicted"/>
<dbReference type="Gramene" id="AET2Gv21288600.12">
    <property type="protein sequence ID" value="AET2Gv21288600.12"/>
    <property type="gene ID" value="AET2Gv21288600"/>
</dbReference>
<feature type="region of interest" description="Disordered" evidence="1">
    <location>
        <begin position="1"/>
        <end position="43"/>
    </location>
</feature>
<accession>A0A453DKT1</accession>
<sequence length="169" mass="18516">RRKAGWCAGRSRSQPRTRGRRTSSRHTPPLRASGATTRRGHGCTAKAATSITCKAPHALPEPAASASPARASSTLTTCWSPSRVSSATSRSSSRAHRRPPPLLVAATRAMMSCSRDRQRPASTGTSWTACYPRRSCTYSSEVELADIPKQHRFHCIHDFLIISTIIEYR</sequence>
<dbReference type="EnsemblPlants" id="AET2Gv21288600.12">
    <property type="protein sequence ID" value="AET2Gv21288600.12"/>
    <property type="gene ID" value="AET2Gv21288600"/>
</dbReference>
<dbReference type="AlphaFoldDB" id="A0A453DKT1"/>
<organism evidence="2 3">
    <name type="scientific">Aegilops tauschii subsp. strangulata</name>
    <name type="common">Goatgrass</name>
    <dbReference type="NCBI Taxonomy" id="200361"/>
    <lineage>
        <taxon>Eukaryota</taxon>
        <taxon>Viridiplantae</taxon>
        <taxon>Streptophyta</taxon>
        <taxon>Embryophyta</taxon>
        <taxon>Tracheophyta</taxon>
        <taxon>Spermatophyta</taxon>
        <taxon>Magnoliopsida</taxon>
        <taxon>Liliopsida</taxon>
        <taxon>Poales</taxon>
        <taxon>Poaceae</taxon>
        <taxon>BOP clade</taxon>
        <taxon>Pooideae</taxon>
        <taxon>Triticodae</taxon>
        <taxon>Triticeae</taxon>
        <taxon>Triticinae</taxon>
        <taxon>Aegilops</taxon>
    </lineage>
</organism>
<keyword evidence="3" id="KW-1185">Reference proteome</keyword>
<dbReference type="Proteomes" id="UP000015105">
    <property type="component" value="Chromosome 2D"/>
</dbReference>
<reference evidence="3" key="2">
    <citation type="journal article" date="2017" name="Nat. Plants">
        <title>The Aegilops tauschii genome reveals multiple impacts of transposons.</title>
        <authorList>
            <person name="Zhao G."/>
            <person name="Zou C."/>
            <person name="Li K."/>
            <person name="Wang K."/>
            <person name="Li T."/>
            <person name="Gao L."/>
            <person name="Zhang X."/>
            <person name="Wang H."/>
            <person name="Yang Z."/>
            <person name="Liu X."/>
            <person name="Jiang W."/>
            <person name="Mao L."/>
            <person name="Kong X."/>
            <person name="Jiao Y."/>
            <person name="Jia J."/>
        </authorList>
    </citation>
    <scope>NUCLEOTIDE SEQUENCE [LARGE SCALE GENOMIC DNA]</scope>
    <source>
        <strain evidence="3">cv. AL8/78</strain>
    </source>
</reference>